<name>A0AAD4Z8Z7_PRUDU</name>
<dbReference type="AlphaFoldDB" id="A0AAD4Z8Z7"/>
<evidence type="ECO:0000313" key="1">
    <source>
        <dbReference type="EMBL" id="KAI5336969.1"/>
    </source>
</evidence>
<dbReference type="Proteomes" id="UP001054821">
    <property type="component" value="Chromosome 3"/>
</dbReference>
<reference evidence="1 2" key="1">
    <citation type="journal article" date="2022" name="G3 (Bethesda)">
        <title>Whole-genome sequence and methylome profiling of the almond [Prunus dulcis (Mill.) D.A. Webb] cultivar 'Nonpareil'.</title>
        <authorList>
            <person name="D'Amico-Willman K.M."/>
            <person name="Ouma W.Z."/>
            <person name="Meulia T."/>
            <person name="Sideli G.M."/>
            <person name="Gradziel T.M."/>
            <person name="Fresnedo-Ramirez J."/>
        </authorList>
    </citation>
    <scope>NUCLEOTIDE SEQUENCE [LARGE SCALE GENOMIC DNA]</scope>
    <source>
        <strain evidence="1">Clone GOH B32 T37-40</strain>
    </source>
</reference>
<proteinExistence type="predicted"/>
<protein>
    <submittedName>
        <fullName evidence="1">Uncharacterized protein</fullName>
    </submittedName>
</protein>
<accession>A0AAD4Z8Z7</accession>
<gene>
    <name evidence="1" type="ORF">L3X38_016238</name>
</gene>
<comment type="caution">
    <text evidence="1">The sequence shown here is derived from an EMBL/GenBank/DDBJ whole genome shotgun (WGS) entry which is preliminary data.</text>
</comment>
<organism evidence="1 2">
    <name type="scientific">Prunus dulcis</name>
    <name type="common">Almond</name>
    <name type="synonym">Amygdalus dulcis</name>
    <dbReference type="NCBI Taxonomy" id="3755"/>
    <lineage>
        <taxon>Eukaryota</taxon>
        <taxon>Viridiplantae</taxon>
        <taxon>Streptophyta</taxon>
        <taxon>Embryophyta</taxon>
        <taxon>Tracheophyta</taxon>
        <taxon>Spermatophyta</taxon>
        <taxon>Magnoliopsida</taxon>
        <taxon>eudicotyledons</taxon>
        <taxon>Gunneridae</taxon>
        <taxon>Pentapetalae</taxon>
        <taxon>rosids</taxon>
        <taxon>fabids</taxon>
        <taxon>Rosales</taxon>
        <taxon>Rosaceae</taxon>
        <taxon>Amygdaloideae</taxon>
        <taxon>Amygdaleae</taxon>
        <taxon>Prunus</taxon>
    </lineage>
</organism>
<keyword evidence="2" id="KW-1185">Reference proteome</keyword>
<sequence length="100" mass="11775">MRVKMRLRGKMRGNDVRRGRSRSFLKDFHWLWRLKVGPCFFIKIPSVCFLFDSNPSLSAIKVCVIERTTCFCAHEDVGLHSFELWLNTCIKVRFSNLPSH</sequence>
<evidence type="ECO:0000313" key="2">
    <source>
        <dbReference type="Proteomes" id="UP001054821"/>
    </source>
</evidence>
<dbReference type="EMBL" id="JAJFAZ020000003">
    <property type="protein sequence ID" value="KAI5336969.1"/>
    <property type="molecule type" value="Genomic_DNA"/>
</dbReference>